<dbReference type="GeneID" id="9048971"/>
<proteinExistence type="predicted"/>
<feature type="coiled-coil region" evidence="1">
    <location>
        <begin position="89"/>
        <end position="119"/>
    </location>
</feature>
<keyword evidence="1" id="KW-0175">Coiled coil</keyword>
<evidence type="ECO:0000256" key="1">
    <source>
        <dbReference type="SAM" id="Coils"/>
    </source>
</evidence>
<dbReference type="Proteomes" id="UP000007800">
    <property type="component" value="Unassembled WGS sequence"/>
</dbReference>
<dbReference type="EMBL" id="GG671513">
    <property type="protein sequence ID" value="EER18728.1"/>
    <property type="molecule type" value="Genomic_DNA"/>
</dbReference>
<protein>
    <submittedName>
        <fullName evidence="3">Uncharacterized protein</fullName>
    </submittedName>
</protein>
<organism evidence="4">
    <name type="scientific">Perkinsus marinus (strain ATCC 50983 / TXsc)</name>
    <dbReference type="NCBI Taxonomy" id="423536"/>
    <lineage>
        <taxon>Eukaryota</taxon>
        <taxon>Sar</taxon>
        <taxon>Alveolata</taxon>
        <taxon>Perkinsozoa</taxon>
        <taxon>Perkinsea</taxon>
        <taxon>Perkinsida</taxon>
        <taxon>Perkinsidae</taxon>
        <taxon>Perkinsus</taxon>
    </lineage>
</organism>
<dbReference type="InParanoid" id="C5K9F6"/>
<keyword evidence="4" id="KW-1185">Reference proteome</keyword>
<feature type="region of interest" description="Disordered" evidence="2">
    <location>
        <begin position="53"/>
        <end position="87"/>
    </location>
</feature>
<name>C5K9F6_PERM5</name>
<evidence type="ECO:0000256" key="2">
    <source>
        <dbReference type="SAM" id="MobiDB-lite"/>
    </source>
</evidence>
<evidence type="ECO:0000313" key="4">
    <source>
        <dbReference type="Proteomes" id="UP000007800"/>
    </source>
</evidence>
<feature type="compositionally biased region" description="Low complexity" evidence="2">
    <location>
        <begin position="72"/>
        <end position="83"/>
    </location>
</feature>
<accession>C5K9F6</accession>
<reference evidence="3 4" key="1">
    <citation type="submission" date="2008-07" db="EMBL/GenBank/DDBJ databases">
        <authorList>
            <person name="El-Sayed N."/>
            <person name="Caler E."/>
            <person name="Inman J."/>
            <person name="Amedeo P."/>
            <person name="Hass B."/>
            <person name="Wortman J."/>
        </authorList>
    </citation>
    <scope>NUCLEOTIDE SEQUENCE [LARGE SCALE GENOMIC DNA]</scope>
    <source>
        <strain evidence="4">ATCC 50983 / TXsc</strain>
    </source>
</reference>
<dbReference type="RefSeq" id="XP_002786932.1">
    <property type="nucleotide sequence ID" value="XM_002786886.1"/>
</dbReference>
<sequence>MQRGFTPSEVRTGSFFNTMEGRLLDAWSDEPADVKTLTEFSTRASLNKEIEQLKGSIDNTPATNNTRRRRSTAVSAPTARRASQQSPEYKNLMRKNEELKALKASLEEENRHLREVSLASFGQLVNSLFGGPAQAMAYFDPRRRGYVKYSDFARLLAAATKRDWIMTPRGRGHAALDTLFGCDDEALFANLDQGDKGLLIVQDFAYAITCARAWAYGMAIPPAPKVRAAQ</sequence>
<dbReference type="AlphaFoldDB" id="C5K9F6"/>
<gene>
    <name evidence="3" type="ORF">Pmar_PMAR006346</name>
</gene>
<evidence type="ECO:0000313" key="3">
    <source>
        <dbReference type="EMBL" id="EER18728.1"/>
    </source>
</evidence>